<name>A0ABT7G3P7_9CORY</name>
<comment type="caution">
    <text evidence="5">The sequence shown here is derived from an EMBL/GenBank/DDBJ whole genome shotgun (WGS) entry which is preliminary data.</text>
</comment>
<keyword evidence="6" id="KW-1185">Reference proteome</keyword>
<feature type="signal peptide" evidence="3">
    <location>
        <begin position="1"/>
        <end position="28"/>
    </location>
</feature>
<evidence type="ECO:0000313" key="5">
    <source>
        <dbReference type="EMBL" id="MDK4301093.1"/>
    </source>
</evidence>
<feature type="transmembrane region" description="Helical" evidence="2">
    <location>
        <begin position="665"/>
        <end position="689"/>
    </location>
</feature>
<sequence>MKLNKRTVAVAALSVSLVAPTISPVAHAQEKHLNCEQDFKKGADFDTDLVEAHLEEYLTRACGLTPVQIASVSQNELNRLAEKLGYQSQIVDRSRLVAIASATEGPSEAQPKLNVVELSINEVKAGDRTITGGVFLAPGQKEQAISAIFVKRAYPQTLTVSRDEASTGAWVPFSIPVHESITLHVGDEILVGPVPSAPESQKTVTVKEKTNGPTEKPDVNPIPSIPNPNPGSEGELAETEPKAPGAKGNGHLNCENKFQKGRDFSGIPSVIVFEHLSRNCGLTDDQIRGLSQEELRKVAVELKEPADKVSVRHIRAILAAADLAPAPVPKPEVQPAPAGVSEETRKAAFAELAAAEYLNPEQRKAFAKDIEGASDVERLQSIKQAIDAENSNPIGKLVPKKSLKPQTPKKSPESNNEDLTKKPNPNKESGKLNFEDNEAFSPNQKEWTAKDFVNPFKQHEKNEAGQELQETKRAASAAIDGIQHLSDEQKAAYKAVIASAASVEQVELLVHGALETSDNAAANDKPSGPFGIDENPLYSPNEKQWTSEDFLNSFKQHEKNESAKVTEETMLKEAKRQAHATIDGIKGLTEKHRTAYKAQIDAAINEQAVQQIVEVAQKASTTDTDDAAENQPPKNGGNLGGTDNGNSTGERENTPGSSASKARGIAAIAASLGALGLAIGGILSAVNYFGGLNTIQAKVIEMLTSIGIRF</sequence>
<keyword evidence="2" id="KW-1133">Transmembrane helix</keyword>
<evidence type="ECO:0000256" key="2">
    <source>
        <dbReference type="SAM" id="Phobius"/>
    </source>
</evidence>
<dbReference type="EMBL" id="JASNVK010000012">
    <property type="protein sequence ID" value="MDK4301093.1"/>
    <property type="molecule type" value="Genomic_DNA"/>
</dbReference>
<dbReference type="Gene3D" id="1.20.5.420">
    <property type="entry name" value="Immunoglobulin FC, subunit C"/>
    <property type="match status" value="2"/>
</dbReference>
<feature type="chain" id="PRO_5045172492" evidence="3">
    <location>
        <begin position="29"/>
        <end position="710"/>
    </location>
</feature>
<organism evidence="5 6">
    <name type="scientific">Corynebacterium propinquum</name>
    <dbReference type="NCBI Taxonomy" id="43769"/>
    <lineage>
        <taxon>Bacteria</taxon>
        <taxon>Bacillati</taxon>
        <taxon>Actinomycetota</taxon>
        <taxon>Actinomycetes</taxon>
        <taxon>Mycobacteriales</taxon>
        <taxon>Corynebacteriaceae</taxon>
        <taxon>Corynebacterium</taxon>
    </lineage>
</organism>
<feature type="region of interest" description="Disordered" evidence="1">
    <location>
        <begin position="192"/>
        <end position="254"/>
    </location>
</feature>
<dbReference type="InterPro" id="IPR002988">
    <property type="entry name" value="GA_module"/>
</dbReference>
<feature type="region of interest" description="Disordered" evidence="1">
    <location>
        <begin position="519"/>
        <end position="542"/>
    </location>
</feature>
<evidence type="ECO:0000313" key="6">
    <source>
        <dbReference type="Proteomes" id="UP001243856"/>
    </source>
</evidence>
<evidence type="ECO:0000259" key="4">
    <source>
        <dbReference type="Pfam" id="PF01468"/>
    </source>
</evidence>
<accession>A0ABT7G3P7</accession>
<feature type="region of interest" description="Disordered" evidence="1">
    <location>
        <begin position="619"/>
        <end position="660"/>
    </location>
</feature>
<feature type="domain" description="Protein G-related albumin-binding (GA) module" evidence="4">
    <location>
        <begin position="466"/>
        <end position="510"/>
    </location>
</feature>
<feature type="domain" description="Protein G-related albumin-binding (GA) module" evidence="4">
    <location>
        <begin position="571"/>
        <end position="619"/>
    </location>
</feature>
<reference evidence="5 6" key="1">
    <citation type="submission" date="2023-05" db="EMBL/GenBank/DDBJ databases">
        <title>Metabolic capabilities are highly conserved among human nasal-associated Corynebacterium species in pangenomic analyses.</title>
        <authorList>
            <person name="Tran T.H."/>
            <person name="Roberts A.Q."/>
            <person name="Escapa I.F."/>
            <person name="Gao W."/>
            <person name="Conlan S."/>
            <person name="Kong H."/>
            <person name="Segre J.A."/>
            <person name="Kelly M.S."/>
            <person name="Lemon K.P."/>
        </authorList>
    </citation>
    <scope>NUCLEOTIDE SEQUENCE [LARGE SCALE GENOMIC DNA]</scope>
    <source>
        <strain evidence="5 6">KPL2811</strain>
    </source>
</reference>
<evidence type="ECO:0000256" key="3">
    <source>
        <dbReference type="SAM" id="SignalP"/>
    </source>
</evidence>
<feature type="region of interest" description="Disordered" evidence="1">
    <location>
        <begin position="390"/>
        <end position="446"/>
    </location>
</feature>
<gene>
    <name evidence="5" type="ORF">QPX45_07565</name>
</gene>
<dbReference type="Pfam" id="PF01468">
    <property type="entry name" value="GA"/>
    <property type="match status" value="3"/>
</dbReference>
<keyword evidence="2" id="KW-0812">Transmembrane</keyword>
<dbReference type="RefSeq" id="WP_049168675.1">
    <property type="nucleotide sequence ID" value="NZ_CP100363.1"/>
</dbReference>
<protein>
    <submittedName>
        <fullName evidence="5">GA module-containing protein</fullName>
    </submittedName>
</protein>
<keyword evidence="2" id="KW-0472">Membrane</keyword>
<dbReference type="Proteomes" id="UP001243856">
    <property type="component" value="Unassembled WGS sequence"/>
</dbReference>
<proteinExistence type="predicted"/>
<keyword evidence="3" id="KW-0732">Signal</keyword>
<feature type="domain" description="Protein G-related albumin-binding (GA) module" evidence="4">
    <location>
        <begin position="345"/>
        <end position="386"/>
    </location>
</feature>
<evidence type="ECO:0000256" key="1">
    <source>
        <dbReference type="SAM" id="MobiDB-lite"/>
    </source>
</evidence>
<feature type="compositionally biased region" description="Basic and acidic residues" evidence="1">
    <location>
        <begin position="205"/>
        <end position="218"/>
    </location>
</feature>